<evidence type="ECO:0000256" key="3">
    <source>
        <dbReference type="ARBA" id="ARBA00022448"/>
    </source>
</evidence>
<evidence type="ECO:0000256" key="8">
    <source>
        <dbReference type="SAM" id="Phobius"/>
    </source>
</evidence>
<dbReference type="SUPFAM" id="SSF103473">
    <property type="entry name" value="MFS general substrate transporter"/>
    <property type="match status" value="1"/>
</dbReference>
<dbReference type="GeneID" id="65281225"/>
<feature type="transmembrane region" description="Helical" evidence="8">
    <location>
        <begin position="368"/>
        <end position="391"/>
    </location>
</feature>
<dbReference type="Pfam" id="PF07690">
    <property type="entry name" value="MFS_1"/>
    <property type="match status" value="1"/>
</dbReference>
<keyword evidence="6 8" id="KW-1133">Transmembrane helix</keyword>
<dbReference type="InterPro" id="IPR036259">
    <property type="entry name" value="MFS_trans_sf"/>
</dbReference>
<feature type="transmembrane region" description="Helical" evidence="8">
    <location>
        <begin position="208"/>
        <end position="225"/>
    </location>
</feature>
<feature type="transmembrane region" description="Helical" evidence="8">
    <location>
        <begin position="20"/>
        <end position="46"/>
    </location>
</feature>
<feature type="transmembrane region" description="Helical" evidence="8">
    <location>
        <begin position="146"/>
        <end position="164"/>
    </location>
</feature>
<organism evidence="10 11">
    <name type="scientific">Acidithiobacillus ferrooxidans</name>
    <name type="common">Thiobacillus ferrooxidans</name>
    <dbReference type="NCBI Taxonomy" id="920"/>
    <lineage>
        <taxon>Bacteria</taxon>
        <taxon>Pseudomonadati</taxon>
        <taxon>Pseudomonadota</taxon>
        <taxon>Acidithiobacillia</taxon>
        <taxon>Acidithiobacillales</taxon>
        <taxon>Acidithiobacillaceae</taxon>
        <taxon>Acidithiobacillus</taxon>
    </lineage>
</organism>
<dbReference type="CDD" id="cd17503">
    <property type="entry name" value="MFS_LmrB_MDR_like"/>
    <property type="match status" value="1"/>
</dbReference>
<feature type="transmembrane region" description="Helical" evidence="8">
    <location>
        <begin position="121"/>
        <end position="139"/>
    </location>
</feature>
<dbReference type="Gene3D" id="1.20.1720.10">
    <property type="entry name" value="Multidrug resistance protein D"/>
    <property type="match status" value="1"/>
</dbReference>
<comment type="caution">
    <text evidence="10">The sequence shown here is derived from an EMBL/GenBank/DDBJ whole genome shotgun (WGS) entry which is preliminary data.</text>
</comment>
<dbReference type="EMBL" id="QKQP01000012">
    <property type="protein sequence ID" value="PZD79900.1"/>
    <property type="molecule type" value="Genomic_DNA"/>
</dbReference>
<dbReference type="GO" id="GO:0005886">
    <property type="term" value="C:plasma membrane"/>
    <property type="evidence" value="ECO:0007669"/>
    <property type="project" value="UniProtKB-SubCell"/>
</dbReference>
<dbReference type="NCBIfam" id="TIGR00711">
    <property type="entry name" value="efflux_EmrB"/>
    <property type="match status" value="1"/>
</dbReference>
<feature type="transmembrane region" description="Helical" evidence="8">
    <location>
        <begin position="315"/>
        <end position="333"/>
    </location>
</feature>
<dbReference type="RefSeq" id="WP_012536962.1">
    <property type="nucleotide sequence ID" value="NZ_AP025160.1"/>
</dbReference>
<sequence length="509" mass="55603">MAASAIHATTPPESSQEHRWLITIAFMLAMVMVLLDMTVVSVALPYMMGTLAATPNRITWVLTAYLAANAVTIPLTSHLAALFGRRRLFLISVSGFVVASGLCGASQTLAEIVFLRTLQGGFGALMVVLAQSTMVNLFPGKERGRAMAIWGMVLMVAPAMGPVFGGYITQHMGWRWLFYINLPVGIFSLLLGAATMRKSERKNLATDWPGLLLMAIGIGSLQIVLSRGNEDYWFDSRLIVALSILAVFGILTFLLRGWMIADNIIDLHLFRDRSFATATLITGVFGLGLFGTTAMQPLMLEGLLNYMPETIGWVMFPRGVASAVTMMIVGRFINRYQPRLFIVAGVLLTGISTWIMTSYSLYISPVWVIYPGIIRGIGMGMIFVPLTVIAFDTLPLAVSAEASGIFNLARTLGNSIGIAIDGTVLTNETQINWNQLGGHINTFSATLPNWLQASGLAPQDPRVWALLGQTLFSQAEMIGFLDVFQWITIIFFCLLPLILLIPKRILPTG</sequence>
<dbReference type="OrthoDB" id="5287838at2"/>
<dbReference type="Gene3D" id="1.20.1250.20">
    <property type="entry name" value="MFS general substrate transporter like domains"/>
    <property type="match status" value="1"/>
</dbReference>
<feature type="transmembrane region" description="Helical" evidence="8">
    <location>
        <begin position="176"/>
        <end position="196"/>
    </location>
</feature>
<dbReference type="AlphaFoldDB" id="A0A2W1K0J1"/>
<feature type="transmembrane region" description="Helical" evidence="8">
    <location>
        <begin position="275"/>
        <end position="295"/>
    </location>
</feature>
<reference evidence="10 11" key="1">
    <citation type="submission" date="2018-06" db="EMBL/GenBank/DDBJ databases">
        <title>Draft sequence of Acidithiobacillus ferrooxidans CCM 4253.</title>
        <authorList>
            <person name="Moya-Beltran A."/>
            <person name="Castro M."/>
            <person name="Covarrubias P.C."/>
            <person name="Issotta F."/>
            <person name="Janiczek O."/>
            <person name="Mandl M."/>
            <person name="Kucera J."/>
            <person name="Quatrini R."/>
        </authorList>
    </citation>
    <scope>NUCLEOTIDE SEQUENCE [LARGE SCALE GENOMIC DNA]</scope>
    <source>
        <strain evidence="10 11">CCM 4253</strain>
    </source>
</reference>
<keyword evidence="5 8" id="KW-0812">Transmembrane</keyword>
<protein>
    <submittedName>
        <fullName evidence="10">MFS transporter</fullName>
    </submittedName>
</protein>
<dbReference type="PANTHER" id="PTHR42718">
    <property type="entry name" value="MAJOR FACILITATOR SUPERFAMILY MULTIDRUG TRANSPORTER MFSC"/>
    <property type="match status" value="1"/>
</dbReference>
<dbReference type="InterPro" id="IPR004638">
    <property type="entry name" value="EmrB-like"/>
</dbReference>
<dbReference type="PROSITE" id="PS50850">
    <property type="entry name" value="MFS"/>
    <property type="match status" value="1"/>
</dbReference>
<feature type="transmembrane region" description="Helical" evidence="8">
    <location>
        <begin position="88"/>
        <end position="109"/>
    </location>
</feature>
<evidence type="ECO:0000256" key="4">
    <source>
        <dbReference type="ARBA" id="ARBA00022475"/>
    </source>
</evidence>
<dbReference type="OMA" id="MFINGWN"/>
<evidence type="ECO:0000313" key="10">
    <source>
        <dbReference type="EMBL" id="PZD79900.1"/>
    </source>
</evidence>
<feature type="transmembrane region" description="Helical" evidence="8">
    <location>
        <begin position="340"/>
        <end position="362"/>
    </location>
</feature>
<keyword evidence="7 8" id="KW-0472">Membrane</keyword>
<feature type="domain" description="Major facilitator superfamily (MFS) profile" evidence="9">
    <location>
        <begin position="22"/>
        <end position="505"/>
    </location>
</feature>
<evidence type="ECO:0000256" key="5">
    <source>
        <dbReference type="ARBA" id="ARBA00022692"/>
    </source>
</evidence>
<dbReference type="PRINTS" id="PR01036">
    <property type="entry name" value="TCRTETB"/>
</dbReference>
<dbReference type="PANTHER" id="PTHR42718:SF9">
    <property type="entry name" value="MAJOR FACILITATOR SUPERFAMILY MULTIDRUG TRANSPORTER MFSC"/>
    <property type="match status" value="1"/>
</dbReference>
<dbReference type="InterPro" id="IPR020846">
    <property type="entry name" value="MFS_dom"/>
</dbReference>
<proteinExistence type="inferred from homology"/>
<feature type="transmembrane region" description="Helical" evidence="8">
    <location>
        <begin position="237"/>
        <end position="255"/>
    </location>
</feature>
<evidence type="ECO:0000256" key="7">
    <source>
        <dbReference type="ARBA" id="ARBA00023136"/>
    </source>
</evidence>
<comment type="similarity">
    <text evidence="2">Belongs to the major facilitator superfamily. EmrB family.</text>
</comment>
<evidence type="ECO:0000313" key="11">
    <source>
        <dbReference type="Proteomes" id="UP000248886"/>
    </source>
</evidence>
<gene>
    <name evidence="10" type="ORF">DN052_15355</name>
</gene>
<dbReference type="GO" id="GO:0022857">
    <property type="term" value="F:transmembrane transporter activity"/>
    <property type="evidence" value="ECO:0007669"/>
    <property type="project" value="InterPro"/>
</dbReference>
<name>A0A2W1K0J1_ACIFR</name>
<evidence type="ECO:0000256" key="1">
    <source>
        <dbReference type="ARBA" id="ARBA00004651"/>
    </source>
</evidence>
<evidence type="ECO:0000256" key="2">
    <source>
        <dbReference type="ARBA" id="ARBA00008537"/>
    </source>
</evidence>
<keyword evidence="4" id="KW-1003">Cell membrane</keyword>
<feature type="transmembrane region" description="Helical" evidence="8">
    <location>
        <begin position="483"/>
        <end position="501"/>
    </location>
</feature>
<evidence type="ECO:0000256" key="6">
    <source>
        <dbReference type="ARBA" id="ARBA00022989"/>
    </source>
</evidence>
<evidence type="ECO:0000259" key="9">
    <source>
        <dbReference type="PROSITE" id="PS50850"/>
    </source>
</evidence>
<dbReference type="InterPro" id="IPR011701">
    <property type="entry name" value="MFS"/>
</dbReference>
<keyword evidence="3" id="KW-0813">Transport</keyword>
<feature type="transmembrane region" description="Helical" evidence="8">
    <location>
        <begin position="58"/>
        <end position="76"/>
    </location>
</feature>
<dbReference type="Proteomes" id="UP000248886">
    <property type="component" value="Unassembled WGS sequence"/>
</dbReference>
<accession>A0A2W1K0J1</accession>
<comment type="subcellular location">
    <subcellularLocation>
        <location evidence="1">Cell membrane</location>
        <topology evidence="1">Multi-pass membrane protein</topology>
    </subcellularLocation>
</comment>